<feature type="domain" description="CWH43-like N-terminal" evidence="7">
    <location>
        <begin position="7"/>
        <end position="229"/>
    </location>
</feature>
<dbReference type="InterPro" id="IPR050911">
    <property type="entry name" value="DRAM/TMEM150_Autophagy_Mod"/>
</dbReference>
<evidence type="ECO:0000313" key="8">
    <source>
        <dbReference type="EnsemblMetazoa" id="G34568.7:cds"/>
    </source>
</evidence>
<organism evidence="8 9">
    <name type="scientific">Magallana gigas</name>
    <name type="common">Pacific oyster</name>
    <name type="synonym">Crassostrea gigas</name>
    <dbReference type="NCBI Taxonomy" id="29159"/>
    <lineage>
        <taxon>Eukaryota</taxon>
        <taxon>Metazoa</taxon>
        <taxon>Spiralia</taxon>
        <taxon>Lophotrochozoa</taxon>
        <taxon>Mollusca</taxon>
        <taxon>Bivalvia</taxon>
        <taxon>Autobranchia</taxon>
        <taxon>Pteriomorphia</taxon>
        <taxon>Ostreida</taxon>
        <taxon>Ostreoidea</taxon>
        <taxon>Ostreidae</taxon>
        <taxon>Magallana</taxon>
    </lineage>
</organism>
<keyword evidence="4 6" id="KW-1133">Transmembrane helix</keyword>
<dbReference type="PANTHER" id="PTHR21324:SF18">
    <property type="entry name" value="DNA DAMAGE-REGULATED AUTOPHAGY MODULATOR PROTEIN 1-LIKE"/>
    <property type="match status" value="1"/>
</dbReference>
<evidence type="ECO:0000256" key="5">
    <source>
        <dbReference type="ARBA" id="ARBA00023136"/>
    </source>
</evidence>
<feature type="transmembrane region" description="Helical" evidence="6">
    <location>
        <begin position="12"/>
        <end position="33"/>
    </location>
</feature>
<dbReference type="InterPro" id="IPR019402">
    <property type="entry name" value="CWH43_N"/>
</dbReference>
<feature type="transmembrane region" description="Helical" evidence="6">
    <location>
        <begin position="118"/>
        <end position="138"/>
    </location>
</feature>
<proteinExistence type="inferred from homology"/>
<evidence type="ECO:0000256" key="1">
    <source>
        <dbReference type="ARBA" id="ARBA00004127"/>
    </source>
</evidence>
<dbReference type="EnsemblMetazoa" id="G34568.3">
    <property type="protein sequence ID" value="G34568.3:cds"/>
    <property type="gene ID" value="G34568"/>
</dbReference>
<feature type="transmembrane region" description="Helical" evidence="6">
    <location>
        <begin position="94"/>
        <end position="112"/>
    </location>
</feature>
<dbReference type="Proteomes" id="UP000005408">
    <property type="component" value="Unassembled WGS sequence"/>
</dbReference>
<keyword evidence="9" id="KW-1185">Reference proteome</keyword>
<evidence type="ECO:0000313" key="9">
    <source>
        <dbReference type="Proteomes" id="UP000005408"/>
    </source>
</evidence>
<comment type="similarity">
    <text evidence="2">Belongs to the DRAM/TMEM150 family.</text>
</comment>
<name>A0A8W8MPP8_MAGGI</name>
<keyword evidence="5 6" id="KW-0472">Membrane</keyword>
<feature type="transmembrane region" description="Helical" evidence="6">
    <location>
        <begin position="198"/>
        <end position="221"/>
    </location>
</feature>
<comment type="subcellular location">
    <subcellularLocation>
        <location evidence="1">Endomembrane system</location>
        <topology evidence="1">Multi-pass membrane protein</topology>
    </subcellularLocation>
</comment>
<sequence length="275" mass="30816">MLRDRLHIFPVFIVIYVPVSFFITYGIAVYNGNVKPDFPYISDTGATPPESCVFGQLLNIAAVVAMFVFYIRYKQIDTYQRTCPRKAVSRVNKVAFVIGLLAAFGISMVGNFQEGNVWIVHMIGAFLAFVFGGVYCCLQTYLSFKLPNIPGSTRNLRIGRLVICVLDFAFMVAIFVTFRFTKSSSSIRPGCWTTKEPGMSACLASTISEWIISFLTCIYVATFTPEFKYFELIKAKILFHELTRNNEVPGNENSEETQSNGTVVTTAITETSAKY</sequence>
<dbReference type="Pfam" id="PF10277">
    <property type="entry name" value="Frag1"/>
    <property type="match status" value="1"/>
</dbReference>
<feature type="transmembrane region" description="Helical" evidence="6">
    <location>
        <begin position="158"/>
        <end position="178"/>
    </location>
</feature>
<evidence type="ECO:0000256" key="3">
    <source>
        <dbReference type="ARBA" id="ARBA00022692"/>
    </source>
</evidence>
<dbReference type="GO" id="GO:0012505">
    <property type="term" value="C:endomembrane system"/>
    <property type="evidence" value="ECO:0007669"/>
    <property type="project" value="UniProtKB-SubCell"/>
</dbReference>
<evidence type="ECO:0000256" key="4">
    <source>
        <dbReference type="ARBA" id="ARBA00022989"/>
    </source>
</evidence>
<dbReference type="EnsemblMetazoa" id="G34568.2">
    <property type="protein sequence ID" value="G34568.2:cds"/>
    <property type="gene ID" value="G34568"/>
</dbReference>
<dbReference type="EnsemblMetazoa" id="G34568.1">
    <property type="protein sequence ID" value="G34568.1:cds"/>
    <property type="gene ID" value="G34568"/>
</dbReference>
<protein>
    <recommendedName>
        <fullName evidence="7">CWH43-like N-terminal domain-containing protein</fullName>
    </recommendedName>
</protein>
<keyword evidence="3 6" id="KW-0812">Transmembrane</keyword>
<accession>A0A8W8MPP8</accession>
<evidence type="ECO:0000256" key="6">
    <source>
        <dbReference type="SAM" id="Phobius"/>
    </source>
</evidence>
<reference evidence="8" key="1">
    <citation type="submission" date="2022-08" db="UniProtKB">
        <authorList>
            <consortium name="EnsemblMetazoa"/>
        </authorList>
    </citation>
    <scope>IDENTIFICATION</scope>
    <source>
        <strain evidence="8">05x7-T-G4-1.051#20</strain>
    </source>
</reference>
<evidence type="ECO:0000256" key="2">
    <source>
        <dbReference type="ARBA" id="ARBA00006565"/>
    </source>
</evidence>
<dbReference type="AlphaFoldDB" id="A0A8W8MPP8"/>
<feature type="transmembrane region" description="Helical" evidence="6">
    <location>
        <begin position="53"/>
        <end position="73"/>
    </location>
</feature>
<evidence type="ECO:0000259" key="7">
    <source>
        <dbReference type="Pfam" id="PF10277"/>
    </source>
</evidence>
<dbReference type="EnsemblMetazoa" id="G34568.7">
    <property type="protein sequence ID" value="G34568.7:cds"/>
    <property type="gene ID" value="G34568"/>
</dbReference>
<dbReference type="PANTHER" id="PTHR21324">
    <property type="entry name" value="FASTING-INDUCIBLE INTEGRAL MEMBRANE PROTEIN TM6P1-RELATED"/>
    <property type="match status" value="1"/>
</dbReference>